<comment type="caution">
    <text evidence="2">The sequence shown here is derived from an EMBL/GenBank/DDBJ whole genome shotgun (WGS) entry which is preliminary data.</text>
</comment>
<dbReference type="AlphaFoldDB" id="A0AAW1I797"/>
<organism evidence="2 3">
    <name type="scientific">Saponaria officinalis</name>
    <name type="common">Common soapwort</name>
    <name type="synonym">Lychnis saponaria</name>
    <dbReference type="NCBI Taxonomy" id="3572"/>
    <lineage>
        <taxon>Eukaryota</taxon>
        <taxon>Viridiplantae</taxon>
        <taxon>Streptophyta</taxon>
        <taxon>Embryophyta</taxon>
        <taxon>Tracheophyta</taxon>
        <taxon>Spermatophyta</taxon>
        <taxon>Magnoliopsida</taxon>
        <taxon>eudicotyledons</taxon>
        <taxon>Gunneridae</taxon>
        <taxon>Pentapetalae</taxon>
        <taxon>Caryophyllales</taxon>
        <taxon>Caryophyllaceae</taxon>
        <taxon>Caryophylleae</taxon>
        <taxon>Saponaria</taxon>
    </lineage>
</organism>
<dbReference type="InterPro" id="IPR001810">
    <property type="entry name" value="F-box_dom"/>
</dbReference>
<dbReference type="Proteomes" id="UP001443914">
    <property type="component" value="Unassembled WGS sequence"/>
</dbReference>
<evidence type="ECO:0000313" key="3">
    <source>
        <dbReference type="Proteomes" id="UP001443914"/>
    </source>
</evidence>
<evidence type="ECO:0000313" key="2">
    <source>
        <dbReference type="EMBL" id="KAK9684509.1"/>
    </source>
</evidence>
<proteinExistence type="predicted"/>
<dbReference type="PANTHER" id="PTHR31672">
    <property type="entry name" value="BNACNNG10540D PROTEIN"/>
    <property type="match status" value="1"/>
</dbReference>
<evidence type="ECO:0000259" key="1">
    <source>
        <dbReference type="Pfam" id="PF00646"/>
    </source>
</evidence>
<name>A0AAW1I797_SAPOF</name>
<reference evidence="2" key="1">
    <citation type="submission" date="2024-03" db="EMBL/GenBank/DDBJ databases">
        <title>WGS assembly of Saponaria officinalis var. Norfolk2.</title>
        <authorList>
            <person name="Jenkins J."/>
            <person name="Shu S."/>
            <person name="Grimwood J."/>
            <person name="Barry K."/>
            <person name="Goodstein D."/>
            <person name="Schmutz J."/>
            <person name="Leebens-Mack J."/>
            <person name="Osbourn A."/>
        </authorList>
    </citation>
    <scope>NUCLEOTIDE SEQUENCE [LARGE SCALE GENOMIC DNA]</scope>
    <source>
        <strain evidence="2">JIC</strain>
    </source>
</reference>
<dbReference type="Pfam" id="PF00646">
    <property type="entry name" value="F-box"/>
    <property type="match status" value="1"/>
</dbReference>
<accession>A0AAW1I797</accession>
<dbReference type="InterPro" id="IPR036047">
    <property type="entry name" value="F-box-like_dom_sf"/>
</dbReference>
<dbReference type="PANTHER" id="PTHR31672:SF13">
    <property type="entry name" value="F-BOX PROTEIN CPR30-LIKE"/>
    <property type="match status" value="1"/>
</dbReference>
<feature type="domain" description="F-box" evidence="1">
    <location>
        <begin position="11"/>
        <end position="41"/>
    </location>
</feature>
<gene>
    <name evidence="2" type="ORF">RND81_10G214800</name>
</gene>
<dbReference type="InterPro" id="IPR050796">
    <property type="entry name" value="SCF_F-box_component"/>
</dbReference>
<dbReference type="SUPFAM" id="SSF81383">
    <property type="entry name" value="F-box domain"/>
    <property type="match status" value="1"/>
</dbReference>
<sequence>MVNIPTEIITDEILAKLPVKSLVRFKCVSKFYNTVISSPEFIDLHLRQSLSSDANRLLIFAEKYNKHLYSLDVDSQDPTSIALRIPLPRTLDKWLYSEVSIVGSFNGLLCVGVQYAGTFYDFVLDAAVFSLRESEWKLVEDVDNPTDQLFIDQNVLMKNHLLNWLISGSGGYRIYCFDVRSDKWTSEVPLMDLFTQEMVRTDEDENKVVREVNLGILQGCMCLSARTNLSEVVWMMKEYGVKESWVKLFDISCSVSPDRLHLFVPFGYRKGSKHVVLIRVQGDHGDQDRLFWHDTRPDTNGRTEEIKGVPKFHEAFFFMGSLVPIPGGEQIEESTNQGDILEH</sequence>
<protein>
    <recommendedName>
        <fullName evidence="1">F-box domain-containing protein</fullName>
    </recommendedName>
</protein>
<dbReference type="CDD" id="cd22157">
    <property type="entry name" value="F-box_AtFBW1-like"/>
    <property type="match status" value="1"/>
</dbReference>
<dbReference type="EMBL" id="JBDFQZ010000010">
    <property type="protein sequence ID" value="KAK9684509.1"/>
    <property type="molecule type" value="Genomic_DNA"/>
</dbReference>
<keyword evidence="3" id="KW-1185">Reference proteome</keyword>